<gene>
    <name evidence="1" type="ORF">SAMN00790413_03597</name>
</gene>
<dbReference type="AlphaFoldDB" id="A0A1W1UYX6"/>
<protein>
    <recommendedName>
        <fullName evidence="3">IrrE N-terminal-like domain-containing protein</fullName>
    </recommendedName>
</protein>
<sequence length="217" mass="24701">MLYGQEFAEAIDYRHGLHGYVTDFWALTSSMNIAVQEGTYNSAVFLPRPVITLEPEVYYSDWSFTRFHELAHTVLRDSGIGWQLAQEADYPEQYRAWIEAYCNFGAAQFQMPNPMLRRVLSQYGYSPQAVLALTRVAGVDLFDAMYRVTHGFLESDARRTAFLTQGSYLRKAVTTNAWFPHSEGDRIPEVALTLSGAKLLTLPLRFGRNRVLGLLND</sequence>
<reference evidence="1 2" key="1">
    <citation type="submission" date="2017-04" db="EMBL/GenBank/DDBJ databases">
        <authorList>
            <person name="Afonso C.L."/>
            <person name="Miller P.J."/>
            <person name="Scott M.A."/>
            <person name="Spackman E."/>
            <person name="Goraichik I."/>
            <person name="Dimitrov K.M."/>
            <person name="Suarez D.L."/>
            <person name="Swayne D.E."/>
        </authorList>
    </citation>
    <scope>NUCLEOTIDE SEQUENCE [LARGE SCALE GENOMIC DNA]</scope>
    <source>
        <strain evidence="1 2">KR-140</strain>
    </source>
</reference>
<proteinExistence type="predicted"/>
<accession>A0A1W1UYX6</accession>
<evidence type="ECO:0000313" key="2">
    <source>
        <dbReference type="Proteomes" id="UP000192582"/>
    </source>
</evidence>
<dbReference type="Proteomes" id="UP000192582">
    <property type="component" value="Unassembled WGS sequence"/>
</dbReference>
<dbReference type="STRING" id="695939.SAMN00790413_03597"/>
<organism evidence="1 2">
    <name type="scientific">Deinococcus hopiensis KR-140</name>
    <dbReference type="NCBI Taxonomy" id="695939"/>
    <lineage>
        <taxon>Bacteria</taxon>
        <taxon>Thermotogati</taxon>
        <taxon>Deinococcota</taxon>
        <taxon>Deinococci</taxon>
        <taxon>Deinococcales</taxon>
        <taxon>Deinococcaceae</taxon>
        <taxon>Deinococcus</taxon>
    </lineage>
</organism>
<evidence type="ECO:0000313" key="1">
    <source>
        <dbReference type="EMBL" id="SMB85914.1"/>
    </source>
</evidence>
<name>A0A1W1UYX6_9DEIO</name>
<dbReference type="OrthoDB" id="62181at2"/>
<evidence type="ECO:0008006" key="3">
    <source>
        <dbReference type="Google" id="ProtNLM"/>
    </source>
</evidence>
<dbReference type="RefSeq" id="WP_084047512.1">
    <property type="nucleotide sequence ID" value="NZ_FWWU01000008.1"/>
</dbReference>
<dbReference type="EMBL" id="FWWU01000008">
    <property type="protein sequence ID" value="SMB85914.1"/>
    <property type="molecule type" value="Genomic_DNA"/>
</dbReference>
<keyword evidence="2" id="KW-1185">Reference proteome</keyword>